<dbReference type="PANTHER" id="PTHR16023">
    <property type="entry name" value="TAX1 BINDING PROTEIN-RELATED"/>
    <property type="match status" value="1"/>
</dbReference>
<dbReference type="GO" id="GO:0070772">
    <property type="term" value="C:PAS complex"/>
    <property type="evidence" value="ECO:0007669"/>
    <property type="project" value="InterPro"/>
</dbReference>
<dbReference type="SUPFAM" id="SSF48403">
    <property type="entry name" value="Ankyrin repeat"/>
    <property type="match status" value="1"/>
</dbReference>
<keyword evidence="2" id="KW-0413">Isomerase</keyword>
<feature type="transmembrane region" description="Helical" evidence="4">
    <location>
        <begin position="406"/>
        <end position="423"/>
    </location>
</feature>
<dbReference type="PANTHER" id="PTHR16023:SF0">
    <property type="entry name" value="PROTEIN VAC14 HOMOLOG"/>
    <property type="match status" value="1"/>
</dbReference>
<keyword evidence="4" id="KW-0472">Membrane</keyword>
<evidence type="ECO:0000256" key="3">
    <source>
        <dbReference type="SAM" id="MobiDB-lite"/>
    </source>
</evidence>
<keyword evidence="1" id="KW-0040">ANK repeat</keyword>
<dbReference type="InterPro" id="IPR046357">
    <property type="entry name" value="PPIase_dom_sf"/>
</dbReference>
<dbReference type="SUPFAM" id="SSF54534">
    <property type="entry name" value="FKBP-like"/>
    <property type="match status" value="1"/>
</dbReference>
<feature type="domain" description="PPIase FKBP-type" evidence="5">
    <location>
        <begin position="628"/>
        <end position="737"/>
    </location>
</feature>
<dbReference type="Gene3D" id="3.10.50.40">
    <property type="match status" value="1"/>
</dbReference>
<dbReference type="GO" id="GO:0003755">
    <property type="term" value="F:peptidyl-prolyl cis-trans isomerase activity"/>
    <property type="evidence" value="ECO:0007669"/>
    <property type="project" value="UniProtKB-KW"/>
</dbReference>
<feature type="transmembrane region" description="Helical" evidence="4">
    <location>
        <begin position="1584"/>
        <end position="1602"/>
    </location>
</feature>
<dbReference type="GO" id="GO:0006661">
    <property type="term" value="P:phosphatidylinositol biosynthetic process"/>
    <property type="evidence" value="ECO:0007669"/>
    <property type="project" value="InterPro"/>
</dbReference>
<feature type="compositionally biased region" description="Polar residues" evidence="3">
    <location>
        <begin position="8"/>
        <end position="31"/>
    </location>
</feature>
<dbReference type="EC" id="5.2.1.8" evidence="2"/>
<keyword evidence="7" id="KW-1185">Reference proteome</keyword>
<sequence>MSPMSDGLGQSTDEAIGSSPAQPSAVSNNVAPPSTAVQAAVVDMPTGMQDGAVPWAQPRLSVQGGGVMRSRRPSLLLRAHVAFRLVLGLSVAGLSHDATDLRRLQAEEFGITFGVPTGDANVIKPSESRAFFVCICLDAMFADFSCASACNPPNPSANTVKVSMEDLAKRVAEEQAVREEEDRRRKAEEEAAKEAVRQQREKEAEERRRKEQEEAQRARLEAEQREKEAKEAAEAEKAAAEQAEKKRQEELAQHKNEVMAWIKKQGFTGINNVKKSFFSSTYPLHKAAEVGNAKMVKLLLEQGANPALKNSAGKTAQEVVLQKKKGESHKEVLSLLSAVKRVVVLSVISSTYYICAFIARLLLGQYTDPGDPNSPDELWSGCSQLIIELSIPACGYYGALYTHRTLLFFFCGANLIFVVAYSINFLRYVIRMGGGAEACALEAATQRDCELMQSDGPLRYLFLGSLVILTWFSCLSFGAGKGLYQGLAPGDGHPYSSVPVVGEVIATPEGSANESGSSSSPTRRLLWICITARASAMARRSAVPALALLASVAWLPLAFLSPGRPSPEYGRRAMMAGVAGSLLFDAAPDAHAEEEIDFTKVLRTGQTPYAKMDYQVFREGKCEPAQMGDLVRVKHRAWLENFEEGLPWELTLVGRMEVGPYQTPKRIKVGKTPLTPYDPPSLTDAVLGMRPGELRRVVVPPEFGFGPKGRSVMEPMEDQDIPPNATLYYEIEMVWTGWTKDDASTGLKGRAPKRSSSKTHLPILDEIGLVRGGAPCKRNGSCACLRGSSCTAMTVAGEAAQADVKTFVESSTAASCCGSSAGFTASRRFKQWLPVASGALSFGQARPGPDWTEHPVTCMADETLRGILVNLGEKDDNKRKKAEKDMFDHLRGFLAPPSNEAGSNEAPNINEKVTLLIANIVQDFCRSAWPSQRTSGLVALSILTFALEKERAQQHAELLTDPVLVCFSDEDSQVRYKACEAFYNIAKVIRAGILRNISGVFDGLCRLYTDVEQNIKEGAQSLDRLIRDIVMEQRHFDFAELIPLITCRIHILNPNVRQLVLGWIVLLDSLPQVDMISFLPHFLEGLFSILASENRDFRLKAQDCLQSLLDHIRRSATDRPDRTQQAIAEAASIVARCCRAGGEQRSETAGAAKVQTWQYIRCMHAAMDMQTGDSTAGREPAEEQQSLIGRNAGHQRILHIGEEAWNRPMHARFPLLWSSVFQIIVGIVLIMVFTSAIASAGVRHQPARSRGSKVSLNELATSVSEHSPPSGPSTTACRQGLQSFPIKAVLHNNLAGKGPDGGSEGLVFLVSQESHGVEVRDLKISLHALSRYHPAHPHWNGLEGEFASINQFGGRVLRVRIHVSDVADKPVRLDYLPIFICDLETDSVALREYVWAYGPHQAYWSPETEIGLDMRGNITEYWQQVVSAEHSGPDLGPDNPTYIRELTASQVRRTVTLVYRHVSEIELAFGSEAPADVTRTFFFAFVALDGCDMELVTSSTLTSTATQSTSTSTTPTTSSATRASSTLTTSTASTITSSYTTSTRTSATFTSTTATAVFGIPLFAPPGELHWWHGLRELSRLKRALLGLVLLLVLYWLCWACRAREETGHEMRVLLRL</sequence>
<feature type="region of interest" description="Disordered" evidence="3">
    <location>
        <begin position="1"/>
        <end position="31"/>
    </location>
</feature>
<dbReference type="Pfam" id="PF12755">
    <property type="entry name" value="Vac14_Fab1_bd"/>
    <property type="match status" value="1"/>
</dbReference>
<dbReference type="Pfam" id="PF00254">
    <property type="entry name" value="FKBP_C"/>
    <property type="match status" value="1"/>
</dbReference>
<evidence type="ECO:0000256" key="2">
    <source>
        <dbReference type="PROSITE-ProRule" id="PRU00277"/>
    </source>
</evidence>
<feature type="region of interest" description="Disordered" evidence="3">
    <location>
        <begin position="1502"/>
        <end position="1525"/>
    </location>
</feature>
<dbReference type="OrthoDB" id="5574975at2759"/>
<evidence type="ECO:0000256" key="1">
    <source>
        <dbReference type="PROSITE-ProRule" id="PRU00023"/>
    </source>
</evidence>
<dbReference type="Proteomes" id="UP000186817">
    <property type="component" value="Unassembled WGS sequence"/>
</dbReference>
<dbReference type="Gene3D" id="1.25.10.10">
    <property type="entry name" value="Leucine-rich Repeat Variant"/>
    <property type="match status" value="1"/>
</dbReference>
<feature type="transmembrane region" description="Helical" evidence="4">
    <location>
        <begin position="542"/>
        <end position="561"/>
    </location>
</feature>
<dbReference type="InterPro" id="IPR011989">
    <property type="entry name" value="ARM-like"/>
</dbReference>
<keyword evidence="4" id="KW-1133">Transmembrane helix</keyword>
<dbReference type="PROSITE" id="PS50297">
    <property type="entry name" value="ANK_REP_REGION"/>
    <property type="match status" value="1"/>
</dbReference>
<gene>
    <name evidence="6" type="primary">VAC14</name>
    <name evidence="6" type="ORF">AK812_SmicGene21087</name>
</gene>
<dbReference type="InterPro" id="IPR036770">
    <property type="entry name" value="Ankyrin_rpt-contain_sf"/>
</dbReference>
<dbReference type="Pfam" id="PF00023">
    <property type="entry name" value="Ank"/>
    <property type="match status" value="1"/>
</dbReference>
<dbReference type="InterPro" id="IPR016024">
    <property type="entry name" value="ARM-type_fold"/>
</dbReference>
<dbReference type="EMBL" id="LSRX01000459">
    <property type="protein sequence ID" value="OLP96636.1"/>
    <property type="molecule type" value="Genomic_DNA"/>
</dbReference>
<dbReference type="SUPFAM" id="SSF48371">
    <property type="entry name" value="ARM repeat"/>
    <property type="match status" value="1"/>
</dbReference>
<accession>A0A1Q9DN85</accession>
<feature type="transmembrane region" description="Helical" evidence="4">
    <location>
        <begin position="460"/>
        <end position="479"/>
    </location>
</feature>
<dbReference type="PROSITE" id="PS50059">
    <property type="entry name" value="FKBP_PPIASE"/>
    <property type="match status" value="1"/>
</dbReference>
<proteinExistence type="predicted"/>
<feature type="transmembrane region" description="Helical" evidence="4">
    <location>
        <begin position="342"/>
        <end position="363"/>
    </location>
</feature>
<evidence type="ECO:0000313" key="6">
    <source>
        <dbReference type="EMBL" id="OLP96636.1"/>
    </source>
</evidence>
<evidence type="ECO:0000259" key="5">
    <source>
        <dbReference type="PROSITE" id="PS50059"/>
    </source>
</evidence>
<comment type="catalytic activity">
    <reaction evidence="2">
        <text>[protein]-peptidylproline (omega=180) = [protein]-peptidylproline (omega=0)</text>
        <dbReference type="Rhea" id="RHEA:16237"/>
        <dbReference type="Rhea" id="RHEA-COMP:10747"/>
        <dbReference type="Rhea" id="RHEA-COMP:10748"/>
        <dbReference type="ChEBI" id="CHEBI:83833"/>
        <dbReference type="ChEBI" id="CHEBI:83834"/>
        <dbReference type="EC" id="5.2.1.8"/>
    </reaction>
</comment>
<dbReference type="PROSITE" id="PS50088">
    <property type="entry name" value="ANK_REPEAT"/>
    <property type="match status" value="1"/>
</dbReference>
<dbReference type="GO" id="GO:0010008">
    <property type="term" value="C:endosome membrane"/>
    <property type="evidence" value="ECO:0007669"/>
    <property type="project" value="TreeGrafter"/>
</dbReference>
<comment type="caution">
    <text evidence="6">The sequence shown here is derived from an EMBL/GenBank/DDBJ whole genome shotgun (WGS) entry which is preliminary data.</text>
</comment>
<name>A0A1Q9DN85_SYMMI</name>
<feature type="transmembrane region" description="Helical" evidence="4">
    <location>
        <begin position="1547"/>
        <end position="1564"/>
    </location>
</feature>
<dbReference type="Gene3D" id="1.25.40.20">
    <property type="entry name" value="Ankyrin repeat-containing domain"/>
    <property type="match status" value="1"/>
</dbReference>
<evidence type="ECO:0000256" key="4">
    <source>
        <dbReference type="SAM" id="Phobius"/>
    </source>
</evidence>
<keyword evidence="4" id="KW-0812">Transmembrane</keyword>
<protein>
    <recommendedName>
        <fullName evidence="2">peptidylprolyl isomerase</fullName>
        <ecNumber evidence="2">5.2.1.8</ecNumber>
    </recommendedName>
</protein>
<feature type="region of interest" description="Disordered" evidence="3">
    <location>
        <begin position="173"/>
        <end position="251"/>
    </location>
</feature>
<evidence type="ECO:0000313" key="7">
    <source>
        <dbReference type="Proteomes" id="UP000186817"/>
    </source>
</evidence>
<feature type="repeat" description="ANK" evidence="1">
    <location>
        <begin position="279"/>
        <end position="311"/>
    </location>
</feature>
<organism evidence="6 7">
    <name type="scientific">Symbiodinium microadriaticum</name>
    <name type="common">Dinoflagellate</name>
    <name type="synonym">Zooxanthella microadriatica</name>
    <dbReference type="NCBI Taxonomy" id="2951"/>
    <lineage>
        <taxon>Eukaryota</taxon>
        <taxon>Sar</taxon>
        <taxon>Alveolata</taxon>
        <taxon>Dinophyceae</taxon>
        <taxon>Suessiales</taxon>
        <taxon>Symbiodiniaceae</taxon>
        <taxon>Symbiodinium</taxon>
    </lineage>
</organism>
<dbReference type="InterPro" id="IPR001179">
    <property type="entry name" value="PPIase_FKBP_dom"/>
</dbReference>
<reference evidence="6 7" key="1">
    <citation type="submission" date="2016-02" db="EMBL/GenBank/DDBJ databases">
        <title>Genome analysis of coral dinoflagellate symbionts highlights evolutionary adaptations to a symbiotic lifestyle.</title>
        <authorList>
            <person name="Aranda M."/>
            <person name="Li Y."/>
            <person name="Liew Y.J."/>
            <person name="Baumgarten S."/>
            <person name="Simakov O."/>
            <person name="Wilson M."/>
            <person name="Piel J."/>
            <person name="Ashoor H."/>
            <person name="Bougouffa S."/>
            <person name="Bajic V.B."/>
            <person name="Ryu T."/>
            <person name="Ravasi T."/>
            <person name="Bayer T."/>
            <person name="Micklem G."/>
            <person name="Kim H."/>
            <person name="Bhak J."/>
            <person name="Lajeunesse T.C."/>
            <person name="Voolstra C.R."/>
        </authorList>
    </citation>
    <scope>NUCLEOTIDE SEQUENCE [LARGE SCALE GENOMIC DNA]</scope>
    <source>
        <strain evidence="6 7">CCMP2467</strain>
    </source>
</reference>
<dbReference type="InterPro" id="IPR002110">
    <property type="entry name" value="Ankyrin_rpt"/>
</dbReference>
<feature type="transmembrane region" description="Helical" evidence="4">
    <location>
        <begin position="1215"/>
        <end position="1242"/>
    </location>
</feature>
<dbReference type="InterPro" id="IPR026825">
    <property type="entry name" value="Vac14"/>
</dbReference>
<keyword evidence="2" id="KW-0697">Rotamase</keyword>